<feature type="region of interest" description="Disordered" evidence="1">
    <location>
        <begin position="1"/>
        <end position="27"/>
    </location>
</feature>
<keyword evidence="4" id="KW-1185">Reference proteome</keyword>
<reference evidence="3" key="1">
    <citation type="journal article" date="2020" name="Stud. Mycol.">
        <title>101 Dothideomycetes genomes: a test case for predicting lifestyles and emergence of pathogens.</title>
        <authorList>
            <person name="Haridas S."/>
            <person name="Albert R."/>
            <person name="Binder M."/>
            <person name="Bloem J."/>
            <person name="Labutti K."/>
            <person name="Salamov A."/>
            <person name="Andreopoulos B."/>
            <person name="Baker S."/>
            <person name="Barry K."/>
            <person name="Bills G."/>
            <person name="Bluhm B."/>
            <person name="Cannon C."/>
            <person name="Castanera R."/>
            <person name="Culley D."/>
            <person name="Daum C."/>
            <person name="Ezra D."/>
            <person name="Gonzalez J."/>
            <person name="Henrissat B."/>
            <person name="Kuo A."/>
            <person name="Liang C."/>
            <person name="Lipzen A."/>
            <person name="Lutzoni F."/>
            <person name="Magnuson J."/>
            <person name="Mondo S."/>
            <person name="Nolan M."/>
            <person name="Ohm R."/>
            <person name="Pangilinan J."/>
            <person name="Park H.-J."/>
            <person name="Ramirez L."/>
            <person name="Alfaro M."/>
            <person name="Sun H."/>
            <person name="Tritt A."/>
            <person name="Yoshinaga Y."/>
            <person name="Zwiers L.-H."/>
            <person name="Turgeon B."/>
            <person name="Goodwin S."/>
            <person name="Spatafora J."/>
            <person name="Crous P."/>
            <person name="Grigoriev I."/>
        </authorList>
    </citation>
    <scope>NUCLEOTIDE SEQUENCE</scope>
    <source>
        <strain evidence="3">CBS 675.92</strain>
    </source>
</reference>
<evidence type="ECO:0000313" key="4">
    <source>
        <dbReference type="Proteomes" id="UP000800035"/>
    </source>
</evidence>
<evidence type="ECO:0000256" key="1">
    <source>
        <dbReference type="SAM" id="MobiDB-lite"/>
    </source>
</evidence>
<evidence type="ECO:0000313" key="3">
    <source>
        <dbReference type="EMBL" id="KAF1951017.1"/>
    </source>
</evidence>
<proteinExistence type="predicted"/>
<feature type="compositionally biased region" description="Low complexity" evidence="1">
    <location>
        <begin position="15"/>
        <end position="27"/>
    </location>
</feature>
<keyword evidence="2" id="KW-1133">Transmembrane helix</keyword>
<protein>
    <submittedName>
        <fullName evidence="3">Uncharacterized protein</fullName>
    </submittedName>
</protein>
<dbReference type="AlphaFoldDB" id="A0A6A5TPZ9"/>
<keyword evidence="2" id="KW-0812">Transmembrane</keyword>
<dbReference type="OrthoDB" id="10440973at2759"/>
<feature type="transmembrane region" description="Helical" evidence="2">
    <location>
        <begin position="37"/>
        <end position="59"/>
    </location>
</feature>
<name>A0A6A5TPZ9_9PLEO</name>
<sequence length="223" mass="24335">MTSVGSDNTPPPTSPTTQSSNGQQTGNMTGKEKFKEALFVTVQLLACAATIIFGIWAPLSFRLQLKSWEDQRIATNLSYAGLVEQRYSRALSEQSIRWSKYAYDLALAALRAALIGLCKDHPDLNMRICDSSSIWIDNLSDIVDTYFPNVTVPPGPPNPFPEPRNFTPPGYPLSFKSVTQDPSMYALAGVSTVLQTSVYVSVLGDDHPSTLTSMANLASTFCN</sequence>
<organism evidence="3 4">
    <name type="scientific">Byssothecium circinans</name>
    <dbReference type="NCBI Taxonomy" id="147558"/>
    <lineage>
        <taxon>Eukaryota</taxon>
        <taxon>Fungi</taxon>
        <taxon>Dikarya</taxon>
        <taxon>Ascomycota</taxon>
        <taxon>Pezizomycotina</taxon>
        <taxon>Dothideomycetes</taxon>
        <taxon>Pleosporomycetidae</taxon>
        <taxon>Pleosporales</taxon>
        <taxon>Massarineae</taxon>
        <taxon>Massarinaceae</taxon>
        <taxon>Byssothecium</taxon>
    </lineage>
</organism>
<accession>A0A6A5TPZ9</accession>
<dbReference type="Proteomes" id="UP000800035">
    <property type="component" value="Unassembled WGS sequence"/>
</dbReference>
<gene>
    <name evidence="3" type="ORF">CC80DRAFT_553682</name>
</gene>
<dbReference type="EMBL" id="ML977020">
    <property type="protein sequence ID" value="KAF1951017.1"/>
    <property type="molecule type" value="Genomic_DNA"/>
</dbReference>
<keyword evidence="2" id="KW-0472">Membrane</keyword>
<evidence type="ECO:0000256" key="2">
    <source>
        <dbReference type="SAM" id="Phobius"/>
    </source>
</evidence>